<comment type="caution">
    <text evidence="2">The sequence shown here is derived from an EMBL/GenBank/DDBJ whole genome shotgun (WGS) entry which is preliminary data.</text>
</comment>
<dbReference type="AlphaFoldDB" id="A0A550JDJ4"/>
<gene>
    <name evidence="2" type="ORF">FL622_10245</name>
</gene>
<dbReference type="Proteomes" id="UP000317155">
    <property type="component" value="Unassembled WGS sequence"/>
</dbReference>
<evidence type="ECO:0000259" key="1">
    <source>
        <dbReference type="Pfam" id="PF04069"/>
    </source>
</evidence>
<feature type="domain" description="ABC-type glycine betaine transport system substrate-binding" evidence="1">
    <location>
        <begin position="31"/>
        <end position="131"/>
    </location>
</feature>
<dbReference type="GO" id="GO:0043190">
    <property type="term" value="C:ATP-binding cassette (ABC) transporter complex"/>
    <property type="evidence" value="ECO:0007669"/>
    <property type="project" value="InterPro"/>
</dbReference>
<dbReference type="GO" id="GO:0022857">
    <property type="term" value="F:transmembrane transporter activity"/>
    <property type="evidence" value="ECO:0007669"/>
    <property type="project" value="InterPro"/>
</dbReference>
<dbReference type="OrthoDB" id="9801163at2"/>
<organism evidence="2 3">
    <name type="scientific">Trichloromonas acetexigens</name>
    <dbReference type="NCBI Taxonomy" id="38815"/>
    <lineage>
        <taxon>Bacteria</taxon>
        <taxon>Pseudomonadati</taxon>
        <taxon>Thermodesulfobacteriota</taxon>
        <taxon>Desulfuromonadia</taxon>
        <taxon>Desulfuromonadales</taxon>
        <taxon>Trichloromonadaceae</taxon>
        <taxon>Trichloromonas</taxon>
    </lineage>
</organism>
<name>A0A550JDJ4_9BACT</name>
<dbReference type="Gene3D" id="3.40.190.10">
    <property type="entry name" value="Periplasmic binding protein-like II"/>
    <property type="match status" value="1"/>
</dbReference>
<sequence length="201" mass="21379">MVGFIRMAGLFGVLLVLLAGLAQPVAACVGKTLVIGAKGTPQQELLAEMLAILIAERTGTSVKVVKFDDTAATHGALLKAELDLYVEYTGVGQLDVLKGEALSDTAALYQAVKERYNQELNLVWLDPLGFEEPRVVPAGVPAQAAPVVRKDTLKKFPALARLINKLGGAISPEAMQGLEARLAQEGAREVARSFLKAGRFI</sequence>
<keyword evidence="3" id="KW-1185">Reference proteome</keyword>
<protein>
    <recommendedName>
        <fullName evidence="1">ABC-type glycine betaine transport system substrate-binding domain-containing protein</fullName>
    </recommendedName>
</protein>
<accession>A0A550JDJ4</accession>
<dbReference type="SUPFAM" id="SSF53850">
    <property type="entry name" value="Periplasmic binding protein-like II"/>
    <property type="match status" value="2"/>
</dbReference>
<reference evidence="2 3" key="1">
    <citation type="submission" date="2019-07" db="EMBL/GenBank/DDBJ databases">
        <title>Insights of Desulfuromonas acetexigens electromicrobiology.</title>
        <authorList>
            <person name="Katuri K."/>
            <person name="Sapireddy V."/>
            <person name="Shaw D.R."/>
            <person name="Saikaly P."/>
        </authorList>
    </citation>
    <scope>NUCLEOTIDE SEQUENCE [LARGE SCALE GENOMIC DNA]</scope>
    <source>
        <strain evidence="2 3">2873</strain>
    </source>
</reference>
<evidence type="ECO:0000313" key="2">
    <source>
        <dbReference type="EMBL" id="TRO81274.1"/>
    </source>
</evidence>
<dbReference type="InterPro" id="IPR007210">
    <property type="entry name" value="ABC_Gly_betaine_transp_sub-bd"/>
</dbReference>
<feature type="domain" description="ABC-type glycine betaine transport system substrate-binding" evidence="1">
    <location>
        <begin position="141"/>
        <end position="196"/>
    </location>
</feature>
<evidence type="ECO:0000313" key="3">
    <source>
        <dbReference type="Proteomes" id="UP000317155"/>
    </source>
</evidence>
<dbReference type="EMBL" id="VJVV01000006">
    <property type="protein sequence ID" value="TRO81274.1"/>
    <property type="molecule type" value="Genomic_DNA"/>
</dbReference>
<proteinExistence type="predicted"/>
<dbReference type="Pfam" id="PF04069">
    <property type="entry name" value="OpuAC"/>
    <property type="match status" value="2"/>
</dbReference>